<protein>
    <submittedName>
        <fullName evidence="4">Class F sortase</fullName>
    </submittedName>
</protein>
<gene>
    <name evidence="4" type="ORF">ACFSUC_07155</name>
</gene>
<dbReference type="InterPro" id="IPR042001">
    <property type="entry name" value="Sortase_F"/>
</dbReference>
<dbReference type="Gene3D" id="2.40.260.10">
    <property type="entry name" value="Sortase"/>
    <property type="match status" value="1"/>
</dbReference>
<keyword evidence="1" id="KW-0378">Hydrolase</keyword>
<dbReference type="SUPFAM" id="SSF63817">
    <property type="entry name" value="Sortase"/>
    <property type="match status" value="1"/>
</dbReference>
<evidence type="ECO:0000313" key="4">
    <source>
        <dbReference type="EMBL" id="MFD2671382.1"/>
    </source>
</evidence>
<keyword evidence="3" id="KW-1133">Transmembrane helix</keyword>
<evidence type="ECO:0000256" key="3">
    <source>
        <dbReference type="SAM" id="Phobius"/>
    </source>
</evidence>
<sequence>MRHNRDFREGSDPGKSYRKQSLQGIAAALLIVLIIGAVAYLAERMDQTESSAGHTSSAPVSESSLQSVTRTSSEVESPSVLKEQEPESNTNANSSTSSHVSADSNSVIEKVNLDGKGIQPARLSIPAIDLNAEITSVGLEPNGQMGVPDAPEQVGWYSLGYQPGEQGSAVLAGHVDWSNGPAVFYDLDQLEKGDRITVVDAQGQSLHYEVNKLESYPYDQAPIQDIFGEADQSMLNLITCTGQFSRETGNHSHRLVVYASLVTIG</sequence>
<evidence type="ECO:0000256" key="2">
    <source>
        <dbReference type="SAM" id="MobiDB-lite"/>
    </source>
</evidence>
<keyword evidence="3" id="KW-0812">Transmembrane</keyword>
<feature type="compositionally biased region" description="Polar residues" evidence="2">
    <location>
        <begin position="50"/>
        <end position="76"/>
    </location>
</feature>
<organism evidence="4 5">
    <name type="scientific">Marinicrinis sediminis</name>
    <dbReference type="NCBI Taxonomy" id="1652465"/>
    <lineage>
        <taxon>Bacteria</taxon>
        <taxon>Bacillati</taxon>
        <taxon>Bacillota</taxon>
        <taxon>Bacilli</taxon>
        <taxon>Bacillales</taxon>
        <taxon>Paenibacillaceae</taxon>
    </lineage>
</organism>
<evidence type="ECO:0000256" key="1">
    <source>
        <dbReference type="ARBA" id="ARBA00022801"/>
    </source>
</evidence>
<dbReference type="RefSeq" id="WP_379928840.1">
    <property type="nucleotide sequence ID" value="NZ_JBHUMM010000010.1"/>
</dbReference>
<reference evidence="5" key="1">
    <citation type="journal article" date="2019" name="Int. J. Syst. Evol. Microbiol.">
        <title>The Global Catalogue of Microorganisms (GCM) 10K type strain sequencing project: providing services to taxonomists for standard genome sequencing and annotation.</title>
        <authorList>
            <consortium name="The Broad Institute Genomics Platform"/>
            <consortium name="The Broad Institute Genome Sequencing Center for Infectious Disease"/>
            <person name="Wu L."/>
            <person name="Ma J."/>
        </authorList>
    </citation>
    <scope>NUCLEOTIDE SEQUENCE [LARGE SCALE GENOMIC DNA]</scope>
    <source>
        <strain evidence="5">KCTC 33676</strain>
    </source>
</reference>
<feature type="compositionally biased region" description="Low complexity" evidence="2">
    <location>
        <begin position="88"/>
        <end position="103"/>
    </location>
</feature>
<dbReference type="EMBL" id="JBHUMM010000010">
    <property type="protein sequence ID" value="MFD2671382.1"/>
    <property type="molecule type" value="Genomic_DNA"/>
</dbReference>
<name>A0ABW5RBC2_9BACL</name>
<feature type="transmembrane region" description="Helical" evidence="3">
    <location>
        <begin position="21"/>
        <end position="42"/>
    </location>
</feature>
<evidence type="ECO:0000313" key="5">
    <source>
        <dbReference type="Proteomes" id="UP001597497"/>
    </source>
</evidence>
<dbReference type="Proteomes" id="UP001597497">
    <property type="component" value="Unassembled WGS sequence"/>
</dbReference>
<keyword evidence="3" id="KW-0472">Membrane</keyword>
<dbReference type="InterPro" id="IPR005754">
    <property type="entry name" value="Sortase"/>
</dbReference>
<accession>A0ABW5RBC2</accession>
<keyword evidence="5" id="KW-1185">Reference proteome</keyword>
<dbReference type="Pfam" id="PF04203">
    <property type="entry name" value="Sortase"/>
    <property type="match status" value="1"/>
</dbReference>
<proteinExistence type="predicted"/>
<comment type="caution">
    <text evidence="4">The sequence shown here is derived from an EMBL/GenBank/DDBJ whole genome shotgun (WGS) entry which is preliminary data.</text>
</comment>
<feature type="region of interest" description="Disordered" evidence="2">
    <location>
        <begin position="50"/>
        <end position="103"/>
    </location>
</feature>
<dbReference type="InterPro" id="IPR023365">
    <property type="entry name" value="Sortase_dom-sf"/>
</dbReference>
<dbReference type="CDD" id="cd05829">
    <property type="entry name" value="Sortase_F"/>
    <property type="match status" value="1"/>
</dbReference>